<evidence type="ECO:0000313" key="1">
    <source>
        <dbReference type="EMBL" id="BAE90685.1"/>
    </source>
</evidence>
<organism evidence="1">
    <name type="scientific">Macaca fascicularis</name>
    <name type="common">Crab-eating macaque</name>
    <name type="synonym">Cynomolgus monkey</name>
    <dbReference type="NCBI Taxonomy" id="9541"/>
    <lineage>
        <taxon>Eukaryota</taxon>
        <taxon>Metazoa</taxon>
        <taxon>Chordata</taxon>
        <taxon>Craniata</taxon>
        <taxon>Vertebrata</taxon>
        <taxon>Euteleostomi</taxon>
        <taxon>Mammalia</taxon>
        <taxon>Eutheria</taxon>
        <taxon>Euarchontoglires</taxon>
        <taxon>Primates</taxon>
        <taxon>Haplorrhini</taxon>
        <taxon>Catarrhini</taxon>
        <taxon>Cercopithecidae</taxon>
        <taxon>Cercopithecinae</taxon>
        <taxon>Macaca</taxon>
    </lineage>
</organism>
<reference evidence="1" key="1">
    <citation type="journal article" date="2007" name="PLoS Biol.">
        <title>Rate of evolution in brain-expressed genes in humans and other primates.</title>
        <authorList>
            <person name="Wang H.-Y."/>
            <person name="Chien H.-C."/>
            <person name="Osada N."/>
            <person name="Hashimoto K."/>
            <person name="Sugano S."/>
            <person name="Gojobori T."/>
            <person name="Chou C.-K."/>
            <person name="Tsai S.-F."/>
            <person name="Wu C.-I."/>
            <person name="Shen C.-K.J."/>
        </authorList>
    </citation>
    <scope>NUCLEOTIDE SEQUENCE</scope>
</reference>
<dbReference type="AlphaFoldDB" id="I7GDR0"/>
<dbReference type="EMBL" id="AB173623">
    <property type="protein sequence ID" value="BAE90685.1"/>
    <property type="molecule type" value="mRNA"/>
</dbReference>
<protein>
    <submittedName>
        <fullName evidence="1">Macaca fascicularis brain cDNA, clone: QflA-23450</fullName>
    </submittedName>
</protein>
<name>I7GDR0_MACFA</name>
<accession>I7GDR0</accession>
<proteinExistence type="evidence at transcript level"/>
<sequence>MGTVPAVGFSGGSLSPPSGVLRGLLNTTPLSHLFVIYFLPCVRVGGHEWRGPEWELGYSKYSSHSFPFAVRTEAMGKNET</sequence>